<dbReference type="InterPro" id="IPR058627">
    <property type="entry name" value="MdtA-like_C"/>
</dbReference>
<dbReference type="PANTHER" id="PTHR30469:SF15">
    <property type="entry name" value="HLYD FAMILY OF SECRETION PROTEINS"/>
    <property type="match status" value="1"/>
</dbReference>
<proteinExistence type="predicted"/>
<feature type="domain" description="RND related beta-barrel" evidence="3">
    <location>
        <begin position="172"/>
        <end position="243"/>
    </location>
</feature>
<dbReference type="PANTHER" id="PTHR30469">
    <property type="entry name" value="MULTIDRUG RESISTANCE PROTEIN MDTA"/>
    <property type="match status" value="1"/>
</dbReference>
<dbReference type="AlphaFoldDB" id="A0A938XUG3"/>
<dbReference type="Pfam" id="PF26011">
    <property type="entry name" value="Beta-barrel_RND_rel"/>
    <property type="match status" value="1"/>
</dbReference>
<dbReference type="Proteomes" id="UP000774000">
    <property type="component" value="Unassembled WGS sequence"/>
</dbReference>
<keyword evidence="6" id="KW-1185">Reference proteome</keyword>
<dbReference type="GO" id="GO:1990281">
    <property type="term" value="C:efflux pump complex"/>
    <property type="evidence" value="ECO:0007669"/>
    <property type="project" value="TreeGrafter"/>
</dbReference>
<feature type="domain" description="RND related barrel-sandwich hybrid" evidence="4">
    <location>
        <begin position="69"/>
        <end position="167"/>
    </location>
</feature>
<keyword evidence="1" id="KW-0812">Transmembrane</keyword>
<dbReference type="InterPro" id="IPR058709">
    <property type="entry name" value="BSH_RND-rel"/>
</dbReference>
<keyword evidence="1" id="KW-1133">Transmembrane helix</keyword>
<evidence type="ECO:0000259" key="3">
    <source>
        <dbReference type="Pfam" id="PF26011"/>
    </source>
</evidence>
<sequence length="302" mass="34260">MNSPVKKSGHKFNKKANLLIKLLLILILISLIFLVVINLLGYNSNNIIVTNYDTISNQFKSTALIIRDEEVVFAPQAGQIELNVSEGERVSAGNLIATIRRGKKDNELYNYEPGIISYKVDGLENSLEREDISDLSYKKISKLKGSINVVESGESINAGRPLFKVINNFNFYLAVLLPEGELQNYELQDKVEIVFSKFPTQILKGRVYKTILDSPQNIMVLKVDRFLPKLIDLRKVRVKVVKERYHGIVVPEDAIIEENEKTKVRIRGYVKDYTKEVKVKAKIEDKVIIKKGLSPGTKVILN</sequence>
<reference evidence="5" key="1">
    <citation type="submission" date="2021-01" db="EMBL/GenBank/DDBJ databases">
        <title>Genomic Encyclopedia of Type Strains, Phase IV (KMG-IV): sequencing the most valuable type-strain genomes for metagenomic binning, comparative biology and taxonomic classification.</title>
        <authorList>
            <person name="Goeker M."/>
        </authorList>
    </citation>
    <scope>NUCLEOTIDE SEQUENCE</scope>
    <source>
        <strain evidence="5">DSM 23230</strain>
    </source>
</reference>
<dbReference type="Pfam" id="PF25967">
    <property type="entry name" value="RND-MFP_C"/>
    <property type="match status" value="1"/>
</dbReference>
<evidence type="ECO:0000259" key="2">
    <source>
        <dbReference type="Pfam" id="PF25967"/>
    </source>
</evidence>
<feature type="domain" description="Multidrug resistance protein MdtA-like C-terminal permuted SH3" evidence="2">
    <location>
        <begin position="248"/>
        <end position="301"/>
    </location>
</feature>
<dbReference type="GO" id="GO:0015562">
    <property type="term" value="F:efflux transmembrane transporter activity"/>
    <property type="evidence" value="ECO:0007669"/>
    <property type="project" value="TreeGrafter"/>
</dbReference>
<evidence type="ECO:0000256" key="1">
    <source>
        <dbReference type="SAM" id="Phobius"/>
    </source>
</evidence>
<name>A0A938XUG3_9FIRM</name>
<feature type="transmembrane region" description="Helical" evidence="1">
    <location>
        <begin position="20"/>
        <end position="42"/>
    </location>
</feature>
<gene>
    <name evidence="5" type="ORF">JOC47_000289</name>
</gene>
<dbReference type="Gene3D" id="2.40.420.20">
    <property type="match status" value="1"/>
</dbReference>
<evidence type="ECO:0000313" key="5">
    <source>
        <dbReference type="EMBL" id="MBM7555465.1"/>
    </source>
</evidence>
<dbReference type="InterPro" id="IPR058729">
    <property type="entry name" value="Beta-barrel_RND-rel"/>
</dbReference>
<organism evidence="5 6">
    <name type="scientific">Halanaerobacter jeridensis</name>
    <dbReference type="NCBI Taxonomy" id="706427"/>
    <lineage>
        <taxon>Bacteria</taxon>
        <taxon>Bacillati</taxon>
        <taxon>Bacillota</taxon>
        <taxon>Clostridia</taxon>
        <taxon>Halanaerobiales</taxon>
        <taxon>Halobacteroidaceae</taxon>
        <taxon>Halanaerobacter</taxon>
    </lineage>
</organism>
<protein>
    <submittedName>
        <fullName evidence="5">Membrane fusion protein</fullName>
    </submittedName>
</protein>
<evidence type="ECO:0000259" key="4">
    <source>
        <dbReference type="Pfam" id="PF26018"/>
    </source>
</evidence>
<evidence type="ECO:0000313" key="6">
    <source>
        <dbReference type="Proteomes" id="UP000774000"/>
    </source>
</evidence>
<comment type="caution">
    <text evidence="5">The sequence shown here is derived from an EMBL/GenBank/DDBJ whole genome shotgun (WGS) entry which is preliminary data.</text>
</comment>
<dbReference type="EMBL" id="JAFBDQ010000001">
    <property type="protein sequence ID" value="MBM7555465.1"/>
    <property type="molecule type" value="Genomic_DNA"/>
</dbReference>
<accession>A0A938XUG3</accession>
<keyword evidence="1" id="KW-0472">Membrane</keyword>
<dbReference type="Pfam" id="PF26018">
    <property type="entry name" value="BSH_RND_rel"/>
    <property type="match status" value="1"/>
</dbReference>